<evidence type="ECO:0000313" key="1">
    <source>
        <dbReference type="EMBL" id="KAF6744382.1"/>
    </source>
</evidence>
<reference evidence="1 2" key="1">
    <citation type="submission" date="2020-07" db="EMBL/GenBank/DDBJ databases">
        <title>Comparative genomics of pyrophilous fungi reveals a link between fire events and developmental genes.</title>
        <authorList>
            <consortium name="DOE Joint Genome Institute"/>
            <person name="Steindorff A.S."/>
            <person name="Carver A."/>
            <person name="Calhoun S."/>
            <person name="Stillman K."/>
            <person name="Liu H."/>
            <person name="Lipzen A."/>
            <person name="Pangilinan J."/>
            <person name="Labutti K."/>
            <person name="Bruns T.D."/>
            <person name="Grigoriev I.V."/>
        </authorList>
    </citation>
    <scope>NUCLEOTIDE SEQUENCE [LARGE SCALE GENOMIC DNA]</scope>
    <source>
        <strain evidence="1 2">CBS 144469</strain>
    </source>
</reference>
<organism evidence="1 2">
    <name type="scientific">Ephemerocybe angulata</name>
    <dbReference type="NCBI Taxonomy" id="980116"/>
    <lineage>
        <taxon>Eukaryota</taxon>
        <taxon>Fungi</taxon>
        <taxon>Dikarya</taxon>
        <taxon>Basidiomycota</taxon>
        <taxon>Agaricomycotina</taxon>
        <taxon>Agaricomycetes</taxon>
        <taxon>Agaricomycetidae</taxon>
        <taxon>Agaricales</taxon>
        <taxon>Agaricineae</taxon>
        <taxon>Psathyrellaceae</taxon>
        <taxon>Ephemerocybe</taxon>
    </lineage>
</organism>
<sequence>MPVSESQICVYIHSVLNLASTLMCAAPARAHTVVVIDARVFLSPITCPSSLSIRSHTIHPPNTFICFNLSFVKQQHASQEVETTTTASS</sequence>
<dbReference type="Proteomes" id="UP000521943">
    <property type="component" value="Unassembled WGS sequence"/>
</dbReference>
<gene>
    <name evidence="1" type="ORF">DFP72DRAFT_82799</name>
</gene>
<comment type="caution">
    <text evidence="1">The sequence shown here is derived from an EMBL/GenBank/DDBJ whole genome shotgun (WGS) entry which is preliminary data.</text>
</comment>
<dbReference type="OrthoDB" id="6247875at2759"/>
<proteinExistence type="predicted"/>
<dbReference type="EMBL" id="JACGCI010000123">
    <property type="protein sequence ID" value="KAF6744382.1"/>
    <property type="molecule type" value="Genomic_DNA"/>
</dbReference>
<dbReference type="AlphaFoldDB" id="A0A8H6HDU7"/>
<evidence type="ECO:0000313" key="2">
    <source>
        <dbReference type="Proteomes" id="UP000521943"/>
    </source>
</evidence>
<keyword evidence="2" id="KW-1185">Reference proteome</keyword>
<accession>A0A8H6HDU7</accession>
<name>A0A8H6HDU7_9AGAR</name>
<protein>
    <submittedName>
        <fullName evidence="1">Uncharacterized protein</fullName>
    </submittedName>
</protein>